<name>A0AA35USH2_LACSI</name>
<feature type="region of interest" description="Disordered" evidence="2">
    <location>
        <begin position="456"/>
        <end position="492"/>
    </location>
</feature>
<dbReference type="Proteomes" id="UP001177003">
    <property type="component" value="Chromosome 0"/>
</dbReference>
<protein>
    <submittedName>
        <fullName evidence="3">Uncharacterized protein</fullName>
    </submittedName>
</protein>
<feature type="compositionally biased region" description="Basic residues" evidence="2">
    <location>
        <begin position="316"/>
        <end position="333"/>
    </location>
</feature>
<feature type="compositionally biased region" description="Basic residues" evidence="2">
    <location>
        <begin position="342"/>
        <end position="353"/>
    </location>
</feature>
<keyword evidence="4" id="KW-1185">Reference proteome</keyword>
<dbReference type="AlphaFoldDB" id="A0AA35USH2"/>
<feature type="region of interest" description="Disordered" evidence="2">
    <location>
        <begin position="298"/>
        <end position="402"/>
    </location>
</feature>
<feature type="compositionally biased region" description="Basic and acidic residues" evidence="2">
    <location>
        <begin position="360"/>
        <end position="374"/>
    </location>
</feature>
<sequence>MADSSSVLKTSSCTNILPIRAQQSLVIDLNPKAYENYMYPMVECLKYSPLVLALSKVEVVLMECLSKVFSTAHYDRSVDRIYFDLLSHKTSISKQRFCWLLGFEADESRVNPDTITVGQLFPMFYNMGYTEILTMVTKFKKSCLPPPWNGFFTIQFKGLSERSSGSDGASKLFMTILYGLYHDLNLDYGSVLWQQLIQSLASSSRHTEVSYAKFWTLITKWAMDKLHVPTVAGSLLSTINVFHTTKIIVTDPTKFSFVGSIPDSMSAGVSKESIIMKAYKDFRPSGPRELSAEMVQSINDADKPATRGKKPEQGKIKKGAKGAKGPFPKKRKPSKPDLSPPAKKKKVQPRRKLILSSSSKDSEENHSDSYESARGETPPHSPGHEVHVSSKPPSPSPIPTSSIPIITSSISIPSISNPISIPPITTSLQTTTTSLPPPLFTEATTTTTREVLTNVSNTGVSTSQPEPTSAPEPTITTEPPTAPLSPTPSAETETFLGGEDTVFDSIYYSPYQLQSDDDDDAPVTKKHIKELHEKIDNIVASSSSSTSHFSEAAIQGMVESLSKAHEASISSVAAATDKSTKASAVATEKVEKLFQDAQIWLESLQAASETNTKKICTVVEKLSSVADRLLSFQATLAAESTTKEELDRQSSELTLATHQLSQAEKEIDSLRSEKAVVKSCVSDVHGALSNIIEAHDLILNYSVRRSLAEKLAPALALLIRIEGILE</sequence>
<accession>A0AA35USH2</accession>
<proteinExistence type="predicted"/>
<evidence type="ECO:0000256" key="2">
    <source>
        <dbReference type="SAM" id="MobiDB-lite"/>
    </source>
</evidence>
<keyword evidence="1" id="KW-0175">Coiled coil</keyword>
<reference evidence="3" key="1">
    <citation type="submission" date="2023-04" db="EMBL/GenBank/DDBJ databases">
        <authorList>
            <person name="Vijverberg K."/>
            <person name="Xiong W."/>
            <person name="Schranz E."/>
        </authorList>
    </citation>
    <scope>NUCLEOTIDE SEQUENCE</scope>
</reference>
<evidence type="ECO:0000313" key="3">
    <source>
        <dbReference type="EMBL" id="CAI9263314.1"/>
    </source>
</evidence>
<dbReference type="EMBL" id="OX465086">
    <property type="protein sequence ID" value="CAI9263314.1"/>
    <property type="molecule type" value="Genomic_DNA"/>
</dbReference>
<feature type="compositionally biased region" description="Low complexity" evidence="2">
    <location>
        <begin position="465"/>
        <end position="479"/>
    </location>
</feature>
<feature type="compositionally biased region" description="Basic and acidic residues" evidence="2">
    <location>
        <begin position="300"/>
        <end position="315"/>
    </location>
</feature>
<feature type="coiled-coil region" evidence="1">
    <location>
        <begin position="646"/>
        <end position="673"/>
    </location>
</feature>
<evidence type="ECO:0000256" key="1">
    <source>
        <dbReference type="SAM" id="Coils"/>
    </source>
</evidence>
<organism evidence="3 4">
    <name type="scientific">Lactuca saligna</name>
    <name type="common">Willowleaf lettuce</name>
    <dbReference type="NCBI Taxonomy" id="75948"/>
    <lineage>
        <taxon>Eukaryota</taxon>
        <taxon>Viridiplantae</taxon>
        <taxon>Streptophyta</taxon>
        <taxon>Embryophyta</taxon>
        <taxon>Tracheophyta</taxon>
        <taxon>Spermatophyta</taxon>
        <taxon>Magnoliopsida</taxon>
        <taxon>eudicotyledons</taxon>
        <taxon>Gunneridae</taxon>
        <taxon>Pentapetalae</taxon>
        <taxon>asterids</taxon>
        <taxon>campanulids</taxon>
        <taxon>Asterales</taxon>
        <taxon>Asteraceae</taxon>
        <taxon>Cichorioideae</taxon>
        <taxon>Cichorieae</taxon>
        <taxon>Lactucinae</taxon>
        <taxon>Lactuca</taxon>
    </lineage>
</organism>
<gene>
    <name evidence="3" type="ORF">LSALG_LOCUS4010</name>
</gene>
<evidence type="ECO:0000313" key="4">
    <source>
        <dbReference type="Proteomes" id="UP001177003"/>
    </source>
</evidence>